<dbReference type="EMBL" id="CACRTL010000015">
    <property type="protein sequence ID" value="VYT63084.1"/>
    <property type="molecule type" value="Genomic_DNA"/>
</dbReference>
<evidence type="ECO:0000256" key="2">
    <source>
        <dbReference type="ARBA" id="ARBA00022801"/>
    </source>
</evidence>
<evidence type="ECO:0000256" key="5">
    <source>
        <dbReference type="RuleBase" id="RU003690"/>
    </source>
</evidence>
<evidence type="ECO:0000256" key="1">
    <source>
        <dbReference type="ARBA" id="ARBA00010838"/>
    </source>
</evidence>
<dbReference type="GO" id="GO:0016052">
    <property type="term" value="P:carbohydrate catabolic process"/>
    <property type="evidence" value="ECO:0007669"/>
    <property type="project" value="TreeGrafter"/>
</dbReference>
<gene>
    <name evidence="6" type="primary">bglH_15</name>
    <name evidence="6" type="ORF">CRLFYP8_01747</name>
</gene>
<dbReference type="PROSITE" id="PS00572">
    <property type="entry name" value="GLYCOSYL_HYDROL_F1_1"/>
    <property type="match status" value="1"/>
</dbReference>
<proteinExistence type="inferred from homology"/>
<dbReference type="GO" id="GO:0008706">
    <property type="term" value="F:6-phospho-beta-glucosidase activity"/>
    <property type="evidence" value="ECO:0007669"/>
    <property type="project" value="UniProtKB-EC"/>
</dbReference>
<evidence type="ECO:0000313" key="6">
    <source>
        <dbReference type="EMBL" id="VYT63084.1"/>
    </source>
</evidence>
<protein>
    <submittedName>
        <fullName evidence="6">Aryl-phospho-beta-D-glucosidase BglH</fullName>
        <ecNumber evidence="6">3.2.1.86</ecNumber>
    </submittedName>
</protein>
<organism evidence="6">
    <name type="scientific">Thomasclavelia ramosa</name>
    <dbReference type="NCBI Taxonomy" id="1547"/>
    <lineage>
        <taxon>Bacteria</taxon>
        <taxon>Bacillati</taxon>
        <taxon>Bacillota</taxon>
        <taxon>Erysipelotrichia</taxon>
        <taxon>Erysipelotrichales</taxon>
        <taxon>Coprobacillaceae</taxon>
        <taxon>Thomasclavelia</taxon>
    </lineage>
</organism>
<dbReference type="PANTHER" id="PTHR10353:SF122">
    <property type="entry name" value="6-PHOSPHO-BETA-GLUCOSIDASE ASCB-RELATED"/>
    <property type="match status" value="1"/>
</dbReference>
<evidence type="ECO:0000256" key="3">
    <source>
        <dbReference type="ARBA" id="ARBA00023295"/>
    </source>
</evidence>
<keyword evidence="2 6" id="KW-0378">Hydrolase</keyword>
<keyword evidence="3 6" id="KW-0326">Glycosidase</keyword>
<sequence length="482" mass="56017">MIRFPKDFLWGGATACFQYEGGYKEKGRGLSSHDFETAGDIDKERQITLKLNNGTRGSIDYRDSIPDGAIPYIYDDIYYPSHQATDFYHHWKEDIALFAEMGFKVYRFSISWSRIFPNGDEEKANEDGLKFYEMIIDELLKYNIEPMITICHDEVPFHLCELYDGWAGRETIGCYVNYATTLFNRFKDKVRYWITFNEINNLGGYAQMGTHRQDSQTRYQAVHHMFVASAKAINQGKKIMGDIKFGAMFALSEIYPATCNPEDVFATYCKRREALFFVDVMARGSYPNYTKDIFNKKDVKLKVSEEDRNLIKKHTLDFISFSYYRSSIVSAGSKVDHMGGEPNPYLKKTQWGAGIDPLGIRYCLNEIYDRYQKPLFVIENGMGAVDILENGKIHDYYRIKYVAEHLKQLRDAIVIDKVPCFGYTMWGCTDLISLASGQMKKRYGFIYVDMNDYGQGSLQRYRKDSFYWYKKVIKTNGSDLTF</sequence>
<dbReference type="SUPFAM" id="SSF51445">
    <property type="entry name" value="(Trans)glycosidases"/>
    <property type="match status" value="1"/>
</dbReference>
<reference evidence="6" key="1">
    <citation type="submission" date="2019-11" db="EMBL/GenBank/DDBJ databases">
        <authorList>
            <person name="Feng L."/>
        </authorList>
    </citation>
    <scope>NUCLEOTIDE SEQUENCE</scope>
    <source>
        <strain evidence="6">CramosumLFYP8</strain>
    </source>
</reference>
<dbReference type="RefSeq" id="WP_054322628.1">
    <property type="nucleotide sequence ID" value="NZ_CACRTL010000015.1"/>
</dbReference>
<accession>A0A6N2Y8J8</accession>
<feature type="active site" description="Nucleophile" evidence="4">
    <location>
        <position position="379"/>
    </location>
</feature>
<dbReference type="GO" id="GO:0005829">
    <property type="term" value="C:cytosol"/>
    <property type="evidence" value="ECO:0007669"/>
    <property type="project" value="TreeGrafter"/>
</dbReference>
<dbReference type="PANTHER" id="PTHR10353">
    <property type="entry name" value="GLYCOSYL HYDROLASE"/>
    <property type="match status" value="1"/>
</dbReference>
<dbReference type="Pfam" id="PF00232">
    <property type="entry name" value="Glyco_hydro_1"/>
    <property type="match status" value="2"/>
</dbReference>
<dbReference type="Gene3D" id="3.20.20.80">
    <property type="entry name" value="Glycosidases"/>
    <property type="match status" value="1"/>
</dbReference>
<dbReference type="InterPro" id="IPR017853">
    <property type="entry name" value="GH"/>
</dbReference>
<comment type="similarity">
    <text evidence="1 5">Belongs to the glycosyl hydrolase 1 family.</text>
</comment>
<dbReference type="PRINTS" id="PR00131">
    <property type="entry name" value="GLHYDRLASE1"/>
</dbReference>
<dbReference type="EC" id="3.2.1.86" evidence="6"/>
<dbReference type="InterPro" id="IPR001360">
    <property type="entry name" value="Glyco_hydro_1"/>
</dbReference>
<dbReference type="AlphaFoldDB" id="A0A6N2Y8J8"/>
<name>A0A6N2Y8J8_9FIRM</name>
<evidence type="ECO:0000256" key="4">
    <source>
        <dbReference type="PROSITE-ProRule" id="PRU10055"/>
    </source>
</evidence>
<dbReference type="InterPro" id="IPR018120">
    <property type="entry name" value="Glyco_hydro_1_AS"/>
</dbReference>
<dbReference type="FunFam" id="3.20.20.80:FF:000004">
    <property type="entry name" value="Beta-glucosidase 6-phospho-beta-glucosidase"/>
    <property type="match status" value="1"/>
</dbReference>